<protein>
    <submittedName>
        <fullName evidence="3">Riboflavin synthase subunit alpha</fullName>
    </submittedName>
</protein>
<dbReference type="InterPro" id="IPR023366">
    <property type="entry name" value="ATP_synth_asu-like_sf"/>
</dbReference>
<dbReference type="Gene3D" id="2.40.30.20">
    <property type="match status" value="1"/>
</dbReference>
<evidence type="ECO:0000313" key="3">
    <source>
        <dbReference type="EMBL" id="MTV74115.1"/>
    </source>
</evidence>
<evidence type="ECO:0000259" key="2">
    <source>
        <dbReference type="PROSITE" id="PS51177"/>
    </source>
</evidence>
<proteinExistence type="predicted"/>
<comment type="caution">
    <text evidence="3">The sequence shown here is derived from an EMBL/GenBank/DDBJ whole genome shotgun (WGS) entry which is preliminary data.</text>
</comment>
<name>A0A6G2DCR8_STREE</name>
<dbReference type="PROSITE" id="PS51177">
    <property type="entry name" value="LUMAZINE_BIND"/>
    <property type="match status" value="1"/>
</dbReference>
<dbReference type="Proteomes" id="UP000483094">
    <property type="component" value="Unassembled WGS sequence"/>
</dbReference>
<reference evidence="3 4" key="1">
    <citation type="submission" date="2019-11" db="EMBL/GenBank/DDBJ databases">
        <title>Growth characteristics of pneumococcus vary with the chemical composition of the capsule and with environmental conditions.</title>
        <authorList>
            <person name="Tothpal A."/>
            <person name="Desobry K."/>
            <person name="Joshi S."/>
            <person name="Wyllie A.L."/>
            <person name="Weinberger D.M."/>
        </authorList>
    </citation>
    <scope>NUCLEOTIDE SEQUENCE [LARGE SCALE GENOMIC DNA]</scope>
    <source>
        <strain evidence="4">pnumococcus19F</strain>
    </source>
</reference>
<gene>
    <name evidence="3" type="ORF">GM540_09000</name>
</gene>
<feature type="repeat" description="Lumazine-binding" evidence="1">
    <location>
        <begin position="1"/>
        <end position="34"/>
    </location>
</feature>
<dbReference type="SUPFAM" id="SSF63380">
    <property type="entry name" value="Riboflavin synthase domain-like"/>
    <property type="match status" value="1"/>
</dbReference>
<accession>A0A6G2DCR8</accession>
<dbReference type="AlphaFoldDB" id="A0A6G2DCR8"/>
<organism evidence="3 4">
    <name type="scientific">Streptococcus pneumoniae</name>
    <dbReference type="NCBI Taxonomy" id="1313"/>
    <lineage>
        <taxon>Bacteria</taxon>
        <taxon>Bacillati</taxon>
        <taxon>Bacillota</taxon>
        <taxon>Bacilli</taxon>
        <taxon>Lactobacillales</taxon>
        <taxon>Streptococcaceae</taxon>
        <taxon>Streptococcus</taxon>
    </lineage>
</organism>
<dbReference type="InterPro" id="IPR026017">
    <property type="entry name" value="Lumazine-bd_dom"/>
</dbReference>
<dbReference type="EMBL" id="WNHQ01000851">
    <property type="protein sequence ID" value="MTV74115.1"/>
    <property type="molecule type" value="Genomic_DNA"/>
</dbReference>
<feature type="domain" description="Lumazine-binding" evidence="2">
    <location>
        <begin position="1"/>
        <end position="34"/>
    </location>
</feature>
<sequence length="52" mass="5909">MPHTLEQTILKSKQVGSTVNLENDILGKYVQKLMDNSPKSEISKELLYQNGF</sequence>
<evidence type="ECO:0000313" key="4">
    <source>
        <dbReference type="Proteomes" id="UP000483094"/>
    </source>
</evidence>
<dbReference type="InterPro" id="IPR017938">
    <property type="entry name" value="Riboflavin_synthase-like_b-brl"/>
</dbReference>
<evidence type="ECO:0000256" key="1">
    <source>
        <dbReference type="PROSITE-ProRule" id="PRU00524"/>
    </source>
</evidence>